<dbReference type="AlphaFoldDB" id="A0A367J871"/>
<name>A0A367J871_RHIST</name>
<dbReference type="CDD" id="cd02537">
    <property type="entry name" value="GT8_Glycogenin"/>
    <property type="match status" value="1"/>
</dbReference>
<evidence type="ECO:0000313" key="2">
    <source>
        <dbReference type="Proteomes" id="UP000253551"/>
    </source>
</evidence>
<dbReference type="Gene3D" id="3.90.550.10">
    <property type="entry name" value="Spore Coat Polysaccharide Biosynthesis Protein SpsA, Chain A"/>
    <property type="match status" value="1"/>
</dbReference>
<dbReference type="STRING" id="4846.A0A367J871"/>
<dbReference type="OrthoDB" id="2014201at2759"/>
<dbReference type="Pfam" id="PF01501">
    <property type="entry name" value="Glyco_transf_8"/>
    <property type="match status" value="1"/>
</dbReference>
<evidence type="ECO:0000313" key="1">
    <source>
        <dbReference type="EMBL" id="RCH86137.1"/>
    </source>
</evidence>
<accession>A0A367J871</accession>
<organism evidence="1 2">
    <name type="scientific">Rhizopus stolonifer</name>
    <name type="common">Rhizopus nigricans</name>
    <dbReference type="NCBI Taxonomy" id="4846"/>
    <lineage>
        <taxon>Eukaryota</taxon>
        <taxon>Fungi</taxon>
        <taxon>Fungi incertae sedis</taxon>
        <taxon>Mucoromycota</taxon>
        <taxon>Mucoromycotina</taxon>
        <taxon>Mucoromycetes</taxon>
        <taxon>Mucorales</taxon>
        <taxon>Mucorineae</taxon>
        <taxon>Rhizopodaceae</taxon>
        <taxon>Rhizopus</taxon>
    </lineage>
</organism>
<dbReference type="Proteomes" id="UP000253551">
    <property type="component" value="Unassembled WGS sequence"/>
</dbReference>
<dbReference type="SUPFAM" id="SSF53448">
    <property type="entry name" value="Nucleotide-diphospho-sugar transferases"/>
    <property type="match status" value="1"/>
</dbReference>
<dbReference type="InterPro" id="IPR050587">
    <property type="entry name" value="GNT1/Glycosyltrans_8"/>
</dbReference>
<reference evidence="1 2" key="1">
    <citation type="journal article" date="2018" name="G3 (Bethesda)">
        <title>Phylogenetic and Phylogenomic Definition of Rhizopus Species.</title>
        <authorList>
            <person name="Gryganskyi A.P."/>
            <person name="Golan J."/>
            <person name="Dolatabadi S."/>
            <person name="Mondo S."/>
            <person name="Robb S."/>
            <person name="Idnurm A."/>
            <person name="Muszewska A."/>
            <person name="Steczkiewicz K."/>
            <person name="Masonjones S."/>
            <person name="Liao H.L."/>
            <person name="Gajdeczka M.T."/>
            <person name="Anike F."/>
            <person name="Vuek A."/>
            <person name="Anishchenko I.M."/>
            <person name="Voigt K."/>
            <person name="de Hoog G.S."/>
            <person name="Smith M.E."/>
            <person name="Heitman J."/>
            <person name="Vilgalys R."/>
            <person name="Stajich J.E."/>
        </authorList>
    </citation>
    <scope>NUCLEOTIDE SEQUENCE [LARGE SCALE GENOMIC DNA]</scope>
    <source>
        <strain evidence="1 2">LSU 92-RS-03</strain>
    </source>
</reference>
<sequence>MVTIFKAAWVIVITSSNDYIKGVVAMKYALHNIQKSKYPLLILYTSHVLPEIVSILESIGCLVKKIDSIQPGGKVEYKAQRFIETWTKLAAWNEIDYDRLVLLDADMLPLQNMDELIEMELPRDWVAASYACTCNPQKIEHYPPHWIPENCAFTGRQNTRPPPISKKANYFNSGLIVLSPQKKIFNEMIAYLNNVEDLNIYPFPDQDFLNEIFKDKWKPISYAYNALKTLQWAHKLMWDIDSVKNLHYILTKPWDITGDQEISGLESHYKPLYEFWWKTYSELGEFVDLKRLDKILNPS</sequence>
<dbReference type="InterPro" id="IPR002495">
    <property type="entry name" value="Glyco_trans_8"/>
</dbReference>
<keyword evidence="2" id="KW-1185">Reference proteome</keyword>
<dbReference type="GO" id="GO:0016757">
    <property type="term" value="F:glycosyltransferase activity"/>
    <property type="evidence" value="ECO:0007669"/>
    <property type="project" value="InterPro"/>
</dbReference>
<evidence type="ECO:0008006" key="3">
    <source>
        <dbReference type="Google" id="ProtNLM"/>
    </source>
</evidence>
<dbReference type="PANTHER" id="PTHR11183">
    <property type="entry name" value="GLYCOGENIN SUBFAMILY MEMBER"/>
    <property type="match status" value="1"/>
</dbReference>
<protein>
    <recommendedName>
        <fullName evidence="3">Nucleotide-diphospho-sugar transferase</fullName>
    </recommendedName>
</protein>
<proteinExistence type="predicted"/>
<dbReference type="EMBL" id="PJQM01004002">
    <property type="protein sequence ID" value="RCH86137.1"/>
    <property type="molecule type" value="Genomic_DNA"/>
</dbReference>
<gene>
    <name evidence="1" type="ORF">CU098_004558</name>
</gene>
<dbReference type="InterPro" id="IPR029044">
    <property type="entry name" value="Nucleotide-diphossugar_trans"/>
</dbReference>
<comment type="caution">
    <text evidence="1">The sequence shown here is derived from an EMBL/GenBank/DDBJ whole genome shotgun (WGS) entry which is preliminary data.</text>
</comment>